<feature type="region of interest" description="Disordered" evidence="1">
    <location>
        <begin position="38"/>
        <end position="57"/>
    </location>
</feature>
<dbReference type="Gene3D" id="2.10.50.10">
    <property type="entry name" value="Tumor Necrosis Factor Receptor, subunit A, domain 2"/>
    <property type="match status" value="1"/>
</dbReference>
<dbReference type="InterPro" id="IPR056822">
    <property type="entry name" value="TEN_NHL"/>
</dbReference>
<feature type="chain" id="PRO_5047391742" description="EGF-like domain-containing protein" evidence="2">
    <location>
        <begin position="38"/>
        <end position="662"/>
    </location>
</feature>
<evidence type="ECO:0000259" key="3">
    <source>
        <dbReference type="PROSITE" id="PS01186"/>
    </source>
</evidence>
<dbReference type="SUPFAM" id="SSF63829">
    <property type="entry name" value="Calcium-dependent phosphotriesterase"/>
    <property type="match status" value="1"/>
</dbReference>
<evidence type="ECO:0000313" key="6">
    <source>
        <dbReference type="Proteomes" id="UP001244341"/>
    </source>
</evidence>
<keyword evidence="2" id="KW-0732">Signal</keyword>
<proteinExistence type="predicted"/>
<evidence type="ECO:0000256" key="2">
    <source>
        <dbReference type="SAM" id="SignalP"/>
    </source>
</evidence>
<accession>A0ABY8UQG5</accession>
<dbReference type="Pfam" id="PF25021">
    <property type="entry name" value="TEN_NHL"/>
    <property type="match status" value="1"/>
</dbReference>
<reference evidence="5 6" key="1">
    <citation type="submission" date="2023-05" db="EMBL/GenBank/DDBJ databases">
        <title>A 100% complete, gapless, phased diploid assembly of the Scenedesmus obliquus UTEX 3031 genome.</title>
        <authorList>
            <person name="Biondi T.C."/>
            <person name="Hanschen E.R."/>
            <person name="Kwon T."/>
            <person name="Eng W."/>
            <person name="Kruse C.P.S."/>
            <person name="Koehler S.I."/>
            <person name="Kunde Y."/>
            <person name="Gleasner C.D."/>
            <person name="You Mak K.T."/>
            <person name="Polle J."/>
            <person name="Hovde B.T."/>
            <person name="Starkenburg S.R."/>
        </authorList>
    </citation>
    <scope>NUCLEOTIDE SEQUENCE [LARGE SCALE GENOMIC DNA]</scope>
    <source>
        <strain evidence="5 6">DOE0152z</strain>
    </source>
</reference>
<dbReference type="PROSITE" id="PS01248">
    <property type="entry name" value="EGF_LAM_1"/>
    <property type="match status" value="1"/>
</dbReference>
<organism evidence="5 6">
    <name type="scientific">Tetradesmus obliquus</name>
    <name type="common">Green alga</name>
    <name type="synonym">Acutodesmus obliquus</name>
    <dbReference type="NCBI Taxonomy" id="3088"/>
    <lineage>
        <taxon>Eukaryota</taxon>
        <taxon>Viridiplantae</taxon>
        <taxon>Chlorophyta</taxon>
        <taxon>core chlorophytes</taxon>
        <taxon>Chlorophyceae</taxon>
        <taxon>CS clade</taxon>
        <taxon>Sphaeropleales</taxon>
        <taxon>Scenedesmaceae</taxon>
        <taxon>Tetradesmus</taxon>
    </lineage>
</organism>
<dbReference type="SMART" id="SM01411">
    <property type="entry name" value="Ephrin_rec_like"/>
    <property type="match status" value="2"/>
</dbReference>
<dbReference type="PROSITE" id="PS51257">
    <property type="entry name" value="PROKAR_LIPOPROTEIN"/>
    <property type="match status" value="1"/>
</dbReference>
<dbReference type="SMART" id="SM00181">
    <property type="entry name" value="EGF"/>
    <property type="match status" value="5"/>
</dbReference>
<dbReference type="Proteomes" id="UP001244341">
    <property type="component" value="Chromosome 16b"/>
</dbReference>
<dbReference type="InterPro" id="IPR050952">
    <property type="entry name" value="TRIM-NHL_E3_ligases"/>
</dbReference>
<dbReference type="InterPro" id="IPR000742">
    <property type="entry name" value="EGF"/>
</dbReference>
<feature type="domain" description="Laminin EGF-like" evidence="4">
    <location>
        <begin position="153"/>
        <end position="187"/>
    </location>
</feature>
<dbReference type="EMBL" id="CP126223">
    <property type="protein sequence ID" value="WIA23475.1"/>
    <property type="molecule type" value="Genomic_DNA"/>
</dbReference>
<feature type="domain" description="EGF-like" evidence="3">
    <location>
        <begin position="278"/>
        <end position="291"/>
    </location>
</feature>
<evidence type="ECO:0008006" key="7">
    <source>
        <dbReference type="Google" id="ProtNLM"/>
    </source>
</evidence>
<dbReference type="Gene3D" id="2.120.10.30">
    <property type="entry name" value="TolB, C-terminal domain"/>
    <property type="match status" value="2"/>
</dbReference>
<evidence type="ECO:0000259" key="4">
    <source>
        <dbReference type="PROSITE" id="PS01248"/>
    </source>
</evidence>
<evidence type="ECO:0000256" key="1">
    <source>
        <dbReference type="SAM" id="MobiDB-lite"/>
    </source>
</evidence>
<sequence length="662" mass="68310">MSAMKRARAGPPPTAARLAVLLLLVAIACSLPAPATARNSSRTAKESSRSAVTPKGDQCTAVAGETSTDCRPGCQVCRAPTGRPNTRLWVPPKRRVCVCCAPGRVPHDINMAACKACPRGSIAPAAGSLECQRCSTGFTTPATPATVLHRTTCSVCRPGRAGPTCQKCRPGTWSAGGDAASVVCTPCPDGTSSFTGSKSERDCRPKGNVCRGPNPCRRTANSNGECTQVPGGGFECGCNAGFIWANGCQERIGCSANPCSSILNSDGNCEDTELGYDCGCKVGYAWANGKCEDADGCADNPCSGSPGVICRDLPAPQPGADVTSYIGFECVCPSGSLWDGNTCATQSGSCVQVFAGITGTAGYSGDGGSANAAVFNKPYGVSVDADGNVYIADSENRAIRKVSTTGIVTTLVKPDQIRPFQTPYHVLAAPNGDIYFTDFGDVVYFYNSTTRVVSSTSVDQVSVFFTGLAYQSSSGNISVVGAKEIYVGNSRVYSFLPDLSKYTVVAESVPAFSPRGIAFNKAGEPLIAANAASRYTGLLKKDETSETEAWVAWDFGATTVLPAGLVAYAVAVNSAGDMLISDNNPVVPKRCAVWLVNAATGKVSLAAGTTGSCGSTVDPSNPANTLIQPPGAVAFDPSGTSAYIADPSNHRVLKVDLVCGDK</sequence>
<keyword evidence="6" id="KW-1185">Reference proteome</keyword>
<dbReference type="Gene3D" id="2.10.25.10">
    <property type="entry name" value="Laminin"/>
    <property type="match status" value="1"/>
</dbReference>
<dbReference type="InterPro" id="IPR002049">
    <property type="entry name" value="LE_dom"/>
</dbReference>
<dbReference type="PROSITE" id="PS01186">
    <property type="entry name" value="EGF_2"/>
    <property type="match status" value="2"/>
</dbReference>
<protein>
    <recommendedName>
        <fullName evidence="7">EGF-like domain-containing protein</fullName>
    </recommendedName>
</protein>
<name>A0ABY8UQG5_TETOB</name>
<dbReference type="InterPro" id="IPR011042">
    <property type="entry name" value="6-blade_b-propeller_TolB-like"/>
</dbReference>
<evidence type="ECO:0000313" key="5">
    <source>
        <dbReference type="EMBL" id="WIA23475.1"/>
    </source>
</evidence>
<feature type="signal peptide" evidence="2">
    <location>
        <begin position="1"/>
        <end position="37"/>
    </location>
</feature>
<dbReference type="PANTHER" id="PTHR24104:SF25">
    <property type="entry name" value="PROTEIN LIN-41"/>
    <property type="match status" value="1"/>
</dbReference>
<feature type="domain" description="EGF-like" evidence="3">
    <location>
        <begin position="236"/>
        <end position="248"/>
    </location>
</feature>
<dbReference type="PANTHER" id="PTHR24104">
    <property type="entry name" value="E3 UBIQUITIN-PROTEIN LIGASE NHLRC1-RELATED"/>
    <property type="match status" value="1"/>
</dbReference>
<gene>
    <name evidence="5" type="ORF">OEZ85_000220</name>
</gene>